<comment type="caution">
    <text evidence="1">The sequence shown here is derived from an EMBL/GenBank/DDBJ whole genome shotgun (WGS) entry which is preliminary data.</text>
</comment>
<accession>A0A699X4H3</accession>
<proteinExistence type="predicted"/>
<organism evidence="1">
    <name type="scientific">Tanacetum cinerariifolium</name>
    <name type="common">Dalmatian daisy</name>
    <name type="synonym">Chrysanthemum cinerariifolium</name>
    <dbReference type="NCBI Taxonomy" id="118510"/>
    <lineage>
        <taxon>Eukaryota</taxon>
        <taxon>Viridiplantae</taxon>
        <taxon>Streptophyta</taxon>
        <taxon>Embryophyta</taxon>
        <taxon>Tracheophyta</taxon>
        <taxon>Spermatophyta</taxon>
        <taxon>Magnoliopsida</taxon>
        <taxon>eudicotyledons</taxon>
        <taxon>Gunneridae</taxon>
        <taxon>Pentapetalae</taxon>
        <taxon>asterids</taxon>
        <taxon>campanulids</taxon>
        <taxon>Asterales</taxon>
        <taxon>Asteraceae</taxon>
        <taxon>Asteroideae</taxon>
        <taxon>Anthemideae</taxon>
        <taxon>Anthemidinae</taxon>
        <taxon>Tanacetum</taxon>
    </lineage>
</organism>
<feature type="non-terminal residue" evidence="1">
    <location>
        <position position="1"/>
    </location>
</feature>
<gene>
    <name evidence="1" type="ORF">Tci_926378</name>
</gene>
<evidence type="ECO:0000313" key="1">
    <source>
        <dbReference type="EMBL" id="GFD54409.1"/>
    </source>
</evidence>
<feature type="non-terminal residue" evidence="1">
    <location>
        <position position="80"/>
    </location>
</feature>
<dbReference type="AlphaFoldDB" id="A0A699X4H3"/>
<protein>
    <submittedName>
        <fullName evidence="1">Uncharacterized protein</fullName>
    </submittedName>
</protein>
<reference evidence="1" key="1">
    <citation type="journal article" date="2019" name="Sci. Rep.">
        <title>Draft genome of Tanacetum cinerariifolium, the natural source of mosquito coil.</title>
        <authorList>
            <person name="Yamashiro T."/>
            <person name="Shiraishi A."/>
            <person name="Satake H."/>
            <person name="Nakayama K."/>
        </authorList>
    </citation>
    <scope>NUCLEOTIDE SEQUENCE</scope>
</reference>
<name>A0A699X4H3_TANCI</name>
<dbReference type="EMBL" id="BKCJ011805554">
    <property type="protein sequence ID" value="GFD54409.1"/>
    <property type="molecule type" value="Genomic_DNA"/>
</dbReference>
<sequence length="80" mass="8822">GTHRHQAGPFGHGAFGLLLQIGGAVQRQHRHCQHAAQQAEGIQQVEEAARVFEAQHVVVFERHTLQQVAEGDAEDHGRDE</sequence>